<dbReference type="GO" id="GO:0005524">
    <property type="term" value="F:ATP binding"/>
    <property type="evidence" value="ECO:0007669"/>
    <property type="project" value="InterPro"/>
</dbReference>
<dbReference type="EMBL" id="CAKXAJ010025409">
    <property type="protein sequence ID" value="CAH2238921.1"/>
    <property type="molecule type" value="Genomic_DNA"/>
</dbReference>
<organism evidence="3 4">
    <name type="scientific">Pararge aegeria aegeria</name>
    <dbReference type="NCBI Taxonomy" id="348720"/>
    <lineage>
        <taxon>Eukaryota</taxon>
        <taxon>Metazoa</taxon>
        <taxon>Ecdysozoa</taxon>
        <taxon>Arthropoda</taxon>
        <taxon>Hexapoda</taxon>
        <taxon>Insecta</taxon>
        <taxon>Pterygota</taxon>
        <taxon>Neoptera</taxon>
        <taxon>Endopterygota</taxon>
        <taxon>Lepidoptera</taxon>
        <taxon>Glossata</taxon>
        <taxon>Ditrysia</taxon>
        <taxon>Papilionoidea</taxon>
        <taxon>Nymphalidae</taxon>
        <taxon>Satyrinae</taxon>
        <taxon>Satyrini</taxon>
        <taxon>Parargina</taxon>
        <taxon>Pararge</taxon>
    </lineage>
</organism>
<dbReference type="GO" id="GO:0016459">
    <property type="term" value="C:myosin complex"/>
    <property type="evidence" value="ECO:0007669"/>
    <property type="project" value="UniProtKB-KW"/>
</dbReference>
<proteinExistence type="inferred from homology"/>
<evidence type="ECO:0000256" key="1">
    <source>
        <dbReference type="PROSITE-ProRule" id="PRU00782"/>
    </source>
</evidence>
<comment type="caution">
    <text evidence="1">Lacks conserved residue(s) required for the propagation of feature annotation.</text>
</comment>
<dbReference type="GO" id="GO:0003774">
    <property type="term" value="F:cytoskeletal motor activity"/>
    <property type="evidence" value="ECO:0007669"/>
    <property type="project" value="InterPro"/>
</dbReference>
<protein>
    <submittedName>
        <fullName evidence="3">Jg13729 protein</fullName>
    </submittedName>
</protein>
<dbReference type="Pfam" id="PF00063">
    <property type="entry name" value="Myosin_head"/>
    <property type="match status" value="1"/>
</dbReference>
<dbReference type="GO" id="GO:0003779">
    <property type="term" value="F:actin binding"/>
    <property type="evidence" value="ECO:0007669"/>
    <property type="project" value="UniProtKB-KW"/>
</dbReference>
<keyword evidence="1" id="KW-0518">Myosin</keyword>
<gene>
    <name evidence="3" type="primary">jg13729</name>
    <name evidence="3" type="ORF">PAEG_LOCUS15945</name>
</gene>
<keyword evidence="1" id="KW-0009">Actin-binding</keyword>
<name>A0A8S4RLE8_9NEOP</name>
<comment type="similarity">
    <text evidence="1">Belongs to the TRAFAC class myosin-kinesin ATPase superfamily. Myosin family.</text>
</comment>
<dbReference type="InterPro" id="IPR001609">
    <property type="entry name" value="Myosin_head_motor_dom-like"/>
</dbReference>
<comment type="caution">
    <text evidence="3">The sequence shown here is derived from an EMBL/GenBank/DDBJ whole genome shotgun (WGS) entry which is preliminary data.</text>
</comment>
<dbReference type="InterPro" id="IPR027417">
    <property type="entry name" value="P-loop_NTPase"/>
</dbReference>
<dbReference type="Proteomes" id="UP000838756">
    <property type="component" value="Unassembled WGS sequence"/>
</dbReference>
<accession>A0A8S4RLE8</accession>
<dbReference type="OrthoDB" id="2914378at2759"/>
<keyword evidence="4" id="KW-1185">Reference proteome</keyword>
<sequence>MIRSLPDCFHSEDIGRLSSWSRGACGVGAWSAAVGDASTLRRASSIRRTLTTGTAGMKRRSTALQAKFVADGIVDTLRRCGAGGVQFVCCLVTNQLNESLDDVNIPLLRSQFRGFQLLDAARLYKQGFPEHMPLSEFARRYRLLATSESEDADTSQTTSLSDRQVVDDMLLALDLDVTSYRLGLSQDDILRKTDTGSSVGVRRSVYSDFAFCNQ</sequence>
<dbReference type="SUPFAM" id="SSF52540">
    <property type="entry name" value="P-loop containing nucleoside triphosphate hydrolases"/>
    <property type="match status" value="1"/>
</dbReference>
<evidence type="ECO:0000313" key="3">
    <source>
        <dbReference type="EMBL" id="CAH2238921.1"/>
    </source>
</evidence>
<feature type="domain" description="Myosin motor" evidence="2">
    <location>
        <begin position="1"/>
        <end position="204"/>
    </location>
</feature>
<reference evidence="3" key="1">
    <citation type="submission" date="2022-03" db="EMBL/GenBank/DDBJ databases">
        <authorList>
            <person name="Lindestad O."/>
        </authorList>
    </citation>
    <scope>NUCLEOTIDE SEQUENCE</scope>
</reference>
<evidence type="ECO:0000259" key="2">
    <source>
        <dbReference type="PROSITE" id="PS51456"/>
    </source>
</evidence>
<keyword evidence="1" id="KW-0505">Motor protein</keyword>
<evidence type="ECO:0000313" key="4">
    <source>
        <dbReference type="Proteomes" id="UP000838756"/>
    </source>
</evidence>
<dbReference type="AlphaFoldDB" id="A0A8S4RLE8"/>
<dbReference type="Gene3D" id="6.20.240.20">
    <property type="match status" value="1"/>
</dbReference>
<dbReference type="PROSITE" id="PS51456">
    <property type="entry name" value="MYOSIN_MOTOR"/>
    <property type="match status" value="1"/>
</dbReference>